<evidence type="ECO:0000313" key="4">
    <source>
        <dbReference type="EMBL" id="MFL9844376.1"/>
    </source>
</evidence>
<keyword evidence="5" id="KW-1185">Reference proteome</keyword>
<dbReference type="InterPro" id="IPR050330">
    <property type="entry name" value="Bact_OuterMem_StrucFunc"/>
</dbReference>
<dbReference type="EMBL" id="JBELPZ010000006">
    <property type="protein sequence ID" value="MFL9844376.1"/>
    <property type="molecule type" value="Genomic_DNA"/>
</dbReference>
<evidence type="ECO:0000313" key="5">
    <source>
        <dbReference type="Proteomes" id="UP001629156"/>
    </source>
</evidence>
<feature type="domain" description="OmpA-like" evidence="3">
    <location>
        <begin position="13"/>
        <end position="123"/>
    </location>
</feature>
<comment type="caution">
    <text evidence="4">The sequence shown here is derived from an EMBL/GenBank/DDBJ whole genome shotgun (WGS) entry which is preliminary data.</text>
</comment>
<dbReference type="SUPFAM" id="SSF103088">
    <property type="entry name" value="OmpA-like"/>
    <property type="match status" value="2"/>
</dbReference>
<reference evidence="4 5" key="1">
    <citation type="submission" date="2024-06" db="EMBL/GenBank/DDBJ databases">
        <authorList>
            <person name="Kaempfer P."/>
            <person name="Viver T."/>
        </authorList>
    </citation>
    <scope>NUCLEOTIDE SEQUENCE [LARGE SCALE GENOMIC DNA]</scope>
    <source>
        <strain evidence="4 5">ST-119</strain>
    </source>
</reference>
<evidence type="ECO:0000259" key="3">
    <source>
        <dbReference type="PROSITE" id="PS51123"/>
    </source>
</evidence>
<dbReference type="PANTHER" id="PTHR30329:SF21">
    <property type="entry name" value="LIPOPROTEIN YIAD-RELATED"/>
    <property type="match status" value="1"/>
</dbReference>
<dbReference type="Proteomes" id="UP001629156">
    <property type="component" value="Unassembled WGS sequence"/>
</dbReference>
<dbReference type="PROSITE" id="PS51123">
    <property type="entry name" value="OMPA_2"/>
    <property type="match status" value="2"/>
</dbReference>
<dbReference type="InterPro" id="IPR006665">
    <property type="entry name" value="OmpA-like"/>
</dbReference>
<evidence type="ECO:0000256" key="2">
    <source>
        <dbReference type="SAM" id="SignalP"/>
    </source>
</evidence>
<feature type="chain" id="PRO_5045381263" evidence="2">
    <location>
        <begin position="19"/>
        <end position="296"/>
    </location>
</feature>
<dbReference type="InterPro" id="IPR036737">
    <property type="entry name" value="OmpA-like_sf"/>
</dbReference>
<feature type="signal peptide" evidence="2">
    <location>
        <begin position="1"/>
        <end position="18"/>
    </location>
</feature>
<proteinExistence type="predicted"/>
<sequence>MKKIIAFLVLLYVTGVSAQNEYSVYFDSNKYQAGQEQLGFLANWLNANKDSKVVAINGYTDEDGTTKFNDTLAQRRVDYVFSLIKDKIKIRDDFKTRSFGEKHQMSPDKAKNRKVTIYYLRPEDLPRENEILGIKEEPKEVVKIDKQKIRYPDRIMVQGPQGREEIKLDTVFMKKITLAKPGENLRIENLNFYENTFAIMPDSRPKLYELLAVMQANPGLKIKLEGHVCCMTADRRHLSTDRAKAIMMFLNRNGIEKSRLSFEGFGVSKPLYPIPEKTPEEREANRRVEVVIVENP</sequence>
<dbReference type="RefSeq" id="WP_408084625.1">
    <property type="nucleotide sequence ID" value="NZ_JBELPZ010000006.1"/>
</dbReference>
<gene>
    <name evidence="4" type="ORF">ABS766_08090</name>
</gene>
<keyword evidence="2" id="KW-0732">Signal</keyword>
<dbReference type="PANTHER" id="PTHR30329">
    <property type="entry name" value="STATOR ELEMENT OF FLAGELLAR MOTOR COMPLEX"/>
    <property type="match status" value="1"/>
</dbReference>
<protein>
    <submittedName>
        <fullName evidence="4">OmpA family protein</fullName>
    </submittedName>
</protein>
<evidence type="ECO:0000256" key="1">
    <source>
        <dbReference type="PROSITE-ProRule" id="PRU00473"/>
    </source>
</evidence>
<dbReference type="Gene3D" id="3.30.1330.60">
    <property type="entry name" value="OmpA-like domain"/>
    <property type="match status" value="2"/>
</dbReference>
<accession>A0ABW8YVN7</accession>
<feature type="domain" description="OmpA-like" evidence="3">
    <location>
        <begin position="183"/>
        <end position="296"/>
    </location>
</feature>
<organism evidence="4 5">
    <name type="scientific">Flavobacterium rhizosphaerae</name>
    <dbReference type="NCBI Taxonomy" id="3163298"/>
    <lineage>
        <taxon>Bacteria</taxon>
        <taxon>Pseudomonadati</taxon>
        <taxon>Bacteroidota</taxon>
        <taxon>Flavobacteriia</taxon>
        <taxon>Flavobacteriales</taxon>
        <taxon>Flavobacteriaceae</taxon>
        <taxon>Flavobacterium</taxon>
    </lineage>
</organism>
<dbReference type="Pfam" id="PF00691">
    <property type="entry name" value="OmpA"/>
    <property type="match status" value="2"/>
</dbReference>
<keyword evidence="1" id="KW-0472">Membrane</keyword>
<dbReference type="CDD" id="cd07185">
    <property type="entry name" value="OmpA_C-like"/>
    <property type="match status" value="2"/>
</dbReference>
<name>A0ABW8YVN7_9FLAO</name>